<feature type="region of interest" description="Disordered" evidence="1">
    <location>
        <begin position="39"/>
        <end position="62"/>
    </location>
</feature>
<dbReference type="Proteomes" id="UP001168877">
    <property type="component" value="Unassembled WGS sequence"/>
</dbReference>
<reference evidence="2" key="2">
    <citation type="submission" date="2023-06" db="EMBL/GenBank/DDBJ databases">
        <authorList>
            <person name="Swenson N.G."/>
            <person name="Wegrzyn J.L."/>
            <person name="Mcevoy S.L."/>
        </authorList>
    </citation>
    <scope>NUCLEOTIDE SEQUENCE</scope>
    <source>
        <strain evidence="2">NS2018</strain>
        <tissue evidence="2">Leaf</tissue>
    </source>
</reference>
<dbReference type="AlphaFoldDB" id="A0AA39RS08"/>
<name>A0AA39RS08_ACESA</name>
<proteinExistence type="predicted"/>
<accession>A0AA39RS08</accession>
<feature type="region of interest" description="Disordered" evidence="1">
    <location>
        <begin position="74"/>
        <end position="100"/>
    </location>
</feature>
<gene>
    <name evidence="2" type="ORF">LWI29_034946</name>
</gene>
<organism evidence="2 3">
    <name type="scientific">Acer saccharum</name>
    <name type="common">Sugar maple</name>
    <dbReference type="NCBI Taxonomy" id="4024"/>
    <lineage>
        <taxon>Eukaryota</taxon>
        <taxon>Viridiplantae</taxon>
        <taxon>Streptophyta</taxon>
        <taxon>Embryophyta</taxon>
        <taxon>Tracheophyta</taxon>
        <taxon>Spermatophyta</taxon>
        <taxon>Magnoliopsida</taxon>
        <taxon>eudicotyledons</taxon>
        <taxon>Gunneridae</taxon>
        <taxon>Pentapetalae</taxon>
        <taxon>rosids</taxon>
        <taxon>malvids</taxon>
        <taxon>Sapindales</taxon>
        <taxon>Sapindaceae</taxon>
        <taxon>Hippocastanoideae</taxon>
        <taxon>Acereae</taxon>
        <taxon>Acer</taxon>
    </lineage>
</organism>
<evidence type="ECO:0000313" key="3">
    <source>
        <dbReference type="Proteomes" id="UP001168877"/>
    </source>
</evidence>
<evidence type="ECO:0000256" key="1">
    <source>
        <dbReference type="SAM" id="MobiDB-lite"/>
    </source>
</evidence>
<dbReference type="EMBL" id="JAUESC010000385">
    <property type="protein sequence ID" value="KAK0580006.1"/>
    <property type="molecule type" value="Genomic_DNA"/>
</dbReference>
<keyword evidence="3" id="KW-1185">Reference proteome</keyword>
<evidence type="ECO:0000313" key="2">
    <source>
        <dbReference type="EMBL" id="KAK0580006.1"/>
    </source>
</evidence>
<protein>
    <submittedName>
        <fullName evidence="2">Uncharacterized protein</fullName>
    </submittedName>
</protein>
<comment type="caution">
    <text evidence="2">The sequence shown here is derived from an EMBL/GenBank/DDBJ whole genome shotgun (WGS) entry which is preliminary data.</text>
</comment>
<sequence>MEKCGVHFMLAKHLEVLEQCAWLDNPIIKLFLTTSPITKKKKGSEEGTQLIKPPPSKEDDDVVRSSVEASVDWQQHRPWIGGGHQQLDEEMQWRPLTEEE</sequence>
<reference evidence="2" key="1">
    <citation type="journal article" date="2022" name="Plant J.">
        <title>Strategies of tolerance reflected in two North American maple genomes.</title>
        <authorList>
            <person name="McEvoy S.L."/>
            <person name="Sezen U.U."/>
            <person name="Trouern-Trend A."/>
            <person name="McMahon S.M."/>
            <person name="Schaberg P.G."/>
            <person name="Yang J."/>
            <person name="Wegrzyn J.L."/>
            <person name="Swenson N.G."/>
        </authorList>
    </citation>
    <scope>NUCLEOTIDE SEQUENCE</scope>
    <source>
        <strain evidence="2">NS2018</strain>
    </source>
</reference>